<accession>A0A8E2E4A6</accession>
<dbReference type="AlphaFoldDB" id="A0A8E2E4A6"/>
<organism evidence="2 3">
    <name type="scientific">Lepidopterella palustris CBS 459.81</name>
    <dbReference type="NCBI Taxonomy" id="1314670"/>
    <lineage>
        <taxon>Eukaryota</taxon>
        <taxon>Fungi</taxon>
        <taxon>Dikarya</taxon>
        <taxon>Ascomycota</taxon>
        <taxon>Pezizomycotina</taxon>
        <taxon>Dothideomycetes</taxon>
        <taxon>Pleosporomycetidae</taxon>
        <taxon>Mytilinidiales</taxon>
        <taxon>Argynnaceae</taxon>
        <taxon>Lepidopterella</taxon>
    </lineage>
</organism>
<dbReference type="EMBL" id="KV745167">
    <property type="protein sequence ID" value="OCK76933.1"/>
    <property type="molecule type" value="Genomic_DNA"/>
</dbReference>
<dbReference type="Proteomes" id="UP000250266">
    <property type="component" value="Unassembled WGS sequence"/>
</dbReference>
<evidence type="ECO:0000313" key="3">
    <source>
        <dbReference type="Proteomes" id="UP000250266"/>
    </source>
</evidence>
<sequence>MCFGSGYRSNVLDLRFSHHYTLGLTPNCPGCMRGHFSWLRAFLLWYLGLPCQANFSVLFGFGDTKVLTLPLSLKIQDYEKDPAVQSSFQGKKRSTLNHTHPQRTNGATNGVTNGVTEVPTHGETNV</sequence>
<name>A0A8E2E4A6_9PEZI</name>
<evidence type="ECO:0000313" key="2">
    <source>
        <dbReference type="EMBL" id="OCK76933.1"/>
    </source>
</evidence>
<evidence type="ECO:0000256" key="1">
    <source>
        <dbReference type="SAM" id="MobiDB-lite"/>
    </source>
</evidence>
<reference evidence="2 3" key="1">
    <citation type="journal article" date="2016" name="Nat. Commun.">
        <title>Ectomycorrhizal ecology is imprinted in the genome of the dominant symbiotic fungus Cenococcum geophilum.</title>
        <authorList>
            <consortium name="DOE Joint Genome Institute"/>
            <person name="Peter M."/>
            <person name="Kohler A."/>
            <person name="Ohm R.A."/>
            <person name="Kuo A."/>
            <person name="Krutzmann J."/>
            <person name="Morin E."/>
            <person name="Arend M."/>
            <person name="Barry K.W."/>
            <person name="Binder M."/>
            <person name="Choi C."/>
            <person name="Clum A."/>
            <person name="Copeland A."/>
            <person name="Grisel N."/>
            <person name="Haridas S."/>
            <person name="Kipfer T."/>
            <person name="LaButti K."/>
            <person name="Lindquist E."/>
            <person name="Lipzen A."/>
            <person name="Maire R."/>
            <person name="Meier B."/>
            <person name="Mihaltcheva S."/>
            <person name="Molinier V."/>
            <person name="Murat C."/>
            <person name="Poggeler S."/>
            <person name="Quandt C.A."/>
            <person name="Sperisen C."/>
            <person name="Tritt A."/>
            <person name="Tisserant E."/>
            <person name="Crous P.W."/>
            <person name="Henrissat B."/>
            <person name="Nehls U."/>
            <person name="Egli S."/>
            <person name="Spatafora J.W."/>
            <person name="Grigoriev I.V."/>
            <person name="Martin F.M."/>
        </authorList>
    </citation>
    <scope>NUCLEOTIDE SEQUENCE [LARGE SCALE GENOMIC DNA]</scope>
    <source>
        <strain evidence="2 3">CBS 459.81</strain>
    </source>
</reference>
<proteinExistence type="predicted"/>
<feature type="region of interest" description="Disordered" evidence="1">
    <location>
        <begin position="84"/>
        <end position="126"/>
    </location>
</feature>
<protein>
    <submittedName>
        <fullName evidence="2">Uncharacterized protein</fullName>
    </submittedName>
</protein>
<gene>
    <name evidence="2" type="ORF">K432DRAFT_132684</name>
</gene>
<keyword evidence="3" id="KW-1185">Reference proteome</keyword>
<feature type="compositionally biased region" description="Polar residues" evidence="1">
    <location>
        <begin position="96"/>
        <end position="115"/>
    </location>
</feature>